<evidence type="ECO:0000256" key="1">
    <source>
        <dbReference type="ARBA" id="ARBA00010088"/>
    </source>
</evidence>
<evidence type="ECO:0000256" key="2">
    <source>
        <dbReference type="ARBA" id="ARBA00022797"/>
    </source>
</evidence>
<feature type="chain" id="PRO_5042150833" evidence="4">
    <location>
        <begin position="20"/>
        <end position="252"/>
    </location>
</feature>
<feature type="domain" description="Epoxide hydrolase N-terminal" evidence="5">
    <location>
        <begin position="56"/>
        <end position="96"/>
    </location>
</feature>
<keyword evidence="2" id="KW-0058">Aromatic hydrocarbons catabolism</keyword>
<evidence type="ECO:0000256" key="4">
    <source>
        <dbReference type="SAM" id="SignalP"/>
    </source>
</evidence>
<evidence type="ECO:0000313" key="7">
    <source>
        <dbReference type="Proteomes" id="UP001221142"/>
    </source>
</evidence>
<protein>
    <submittedName>
        <fullName evidence="6">Alpha/Beta hydrolase protein</fullName>
    </submittedName>
</protein>
<dbReference type="InterPro" id="IPR010497">
    <property type="entry name" value="Epoxide_hydro_N"/>
</dbReference>
<comment type="caution">
    <text evidence="6">The sequence shown here is derived from an EMBL/GenBank/DDBJ whole genome shotgun (WGS) entry which is preliminary data.</text>
</comment>
<dbReference type="InterPro" id="IPR029058">
    <property type="entry name" value="AB_hydrolase_fold"/>
</dbReference>
<feature type="signal peptide" evidence="4">
    <location>
        <begin position="1"/>
        <end position="19"/>
    </location>
</feature>
<evidence type="ECO:0000259" key="5">
    <source>
        <dbReference type="Pfam" id="PF06441"/>
    </source>
</evidence>
<keyword evidence="3 6" id="KW-0378">Hydrolase</keyword>
<dbReference type="PANTHER" id="PTHR21661">
    <property type="entry name" value="EPOXIDE HYDROLASE 1-RELATED"/>
    <property type="match status" value="1"/>
</dbReference>
<reference evidence="6" key="1">
    <citation type="submission" date="2023-03" db="EMBL/GenBank/DDBJ databases">
        <title>Massive genome expansion in bonnet fungi (Mycena s.s.) driven by repeated elements and novel gene families across ecological guilds.</title>
        <authorList>
            <consortium name="Lawrence Berkeley National Laboratory"/>
            <person name="Harder C.B."/>
            <person name="Miyauchi S."/>
            <person name="Viragh M."/>
            <person name="Kuo A."/>
            <person name="Thoen E."/>
            <person name="Andreopoulos B."/>
            <person name="Lu D."/>
            <person name="Skrede I."/>
            <person name="Drula E."/>
            <person name="Henrissat B."/>
            <person name="Morin E."/>
            <person name="Kohler A."/>
            <person name="Barry K."/>
            <person name="LaButti K."/>
            <person name="Morin E."/>
            <person name="Salamov A."/>
            <person name="Lipzen A."/>
            <person name="Mereny Z."/>
            <person name="Hegedus B."/>
            <person name="Baldrian P."/>
            <person name="Stursova M."/>
            <person name="Weitz H."/>
            <person name="Taylor A."/>
            <person name="Grigoriev I.V."/>
            <person name="Nagy L.G."/>
            <person name="Martin F."/>
            <person name="Kauserud H."/>
        </authorList>
    </citation>
    <scope>NUCLEOTIDE SEQUENCE</scope>
    <source>
        <strain evidence="6">9284</strain>
    </source>
</reference>
<name>A0AAD7AZ09_9AGAR</name>
<organism evidence="6 7">
    <name type="scientific">Roridomyces roridus</name>
    <dbReference type="NCBI Taxonomy" id="1738132"/>
    <lineage>
        <taxon>Eukaryota</taxon>
        <taxon>Fungi</taxon>
        <taxon>Dikarya</taxon>
        <taxon>Basidiomycota</taxon>
        <taxon>Agaricomycotina</taxon>
        <taxon>Agaricomycetes</taxon>
        <taxon>Agaricomycetidae</taxon>
        <taxon>Agaricales</taxon>
        <taxon>Marasmiineae</taxon>
        <taxon>Mycenaceae</taxon>
        <taxon>Roridomyces</taxon>
    </lineage>
</organism>
<keyword evidence="7" id="KW-1185">Reference proteome</keyword>
<dbReference type="Proteomes" id="UP001221142">
    <property type="component" value="Unassembled WGS sequence"/>
</dbReference>
<dbReference type="PANTHER" id="PTHR21661:SF35">
    <property type="entry name" value="EPOXIDE HYDROLASE"/>
    <property type="match status" value="1"/>
</dbReference>
<accession>A0AAD7AZ09</accession>
<evidence type="ECO:0000256" key="3">
    <source>
        <dbReference type="ARBA" id="ARBA00022801"/>
    </source>
</evidence>
<dbReference type="AlphaFoldDB" id="A0AAD7AZ09"/>
<gene>
    <name evidence="6" type="ORF">FB45DRAFT_1149432</name>
</gene>
<dbReference type="GO" id="GO:0004301">
    <property type="term" value="F:epoxide hydrolase activity"/>
    <property type="evidence" value="ECO:0007669"/>
    <property type="project" value="TreeGrafter"/>
</dbReference>
<evidence type="ECO:0000313" key="6">
    <source>
        <dbReference type="EMBL" id="KAJ7605094.1"/>
    </source>
</evidence>
<dbReference type="Gene3D" id="3.40.50.1820">
    <property type="entry name" value="alpha/beta hydrolase"/>
    <property type="match status" value="2"/>
</dbReference>
<comment type="similarity">
    <text evidence="1">Belongs to the peptidase S33 family.</text>
</comment>
<sequence length="252" mass="28240">MRLTSRSVFTAAFAAMVVGATCDEYNLKPFKIDLCGDIPHLKALVKNTWLPEKALLDHFTAEIEGQVVHFVHQKSKASDAIPVILIHGWPGSFHEFLPVIEPLTQRSTFNATSGKNVSFNVVNWTVDDTARVFNTLMNEVLGYSTYAVHGTDWGAGVSYSMYIRDYIADNNITLSDVQKVTLQRDIEWTSTGTGYFVELQTKPNDLGLALYDSPVGQLHQTFDMKLVSLYKLIQAHKLLPNRRKLTSSQARS</sequence>
<dbReference type="GO" id="GO:0097176">
    <property type="term" value="P:epoxide metabolic process"/>
    <property type="evidence" value="ECO:0007669"/>
    <property type="project" value="TreeGrafter"/>
</dbReference>
<dbReference type="SUPFAM" id="SSF53474">
    <property type="entry name" value="alpha/beta-Hydrolases"/>
    <property type="match status" value="1"/>
</dbReference>
<dbReference type="Pfam" id="PF06441">
    <property type="entry name" value="EHN"/>
    <property type="match status" value="1"/>
</dbReference>
<keyword evidence="4" id="KW-0732">Signal</keyword>
<dbReference type="EMBL" id="JARKIF010000082">
    <property type="protein sequence ID" value="KAJ7605094.1"/>
    <property type="molecule type" value="Genomic_DNA"/>
</dbReference>
<proteinExistence type="inferred from homology"/>